<dbReference type="InterPro" id="IPR029069">
    <property type="entry name" value="HotDog_dom_sf"/>
</dbReference>
<evidence type="ECO:0000313" key="5">
    <source>
        <dbReference type="EMBL" id="KAL1269237.1"/>
    </source>
</evidence>
<dbReference type="Gene3D" id="4.10.280.10">
    <property type="entry name" value="Helix-loop-helix DNA-binding domain"/>
    <property type="match status" value="1"/>
</dbReference>
<dbReference type="SUPFAM" id="SSF47459">
    <property type="entry name" value="HLH, helix-loop-helix DNA-binding domain"/>
    <property type="match status" value="1"/>
</dbReference>
<dbReference type="PANTHER" id="PTHR11049">
    <property type="entry name" value="ACYL COENZYME A THIOESTER HYDROLASE"/>
    <property type="match status" value="1"/>
</dbReference>
<evidence type="ECO:0000256" key="1">
    <source>
        <dbReference type="ARBA" id="ARBA00022487"/>
    </source>
</evidence>
<feature type="domain" description="HotDog ACOT-type" evidence="4">
    <location>
        <begin position="239"/>
        <end position="338"/>
    </location>
</feature>
<feature type="non-terminal residue" evidence="5">
    <location>
        <position position="338"/>
    </location>
</feature>
<gene>
    <name evidence="5" type="ORF">QQF64_031526</name>
</gene>
<dbReference type="InterPro" id="IPR006683">
    <property type="entry name" value="Thioestr_dom"/>
</dbReference>
<dbReference type="SUPFAM" id="SSF54637">
    <property type="entry name" value="Thioesterase/thiol ester dehydrase-isomerase"/>
    <property type="match status" value="1"/>
</dbReference>
<dbReference type="Pfam" id="PF03061">
    <property type="entry name" value="4HBT"/>
    <property type="match status" value="1"/>
</dbReference>
<keyword evidence="6" id="KW-1185">Reference proteome</keyword>
<dbReference type="InterPro" id="IPR040170">
    <property type="entry name" value="Cytosol_ACT"/>
</dbReference>
<sequence>MTPNATAASALTYAPRTVAMRKEANELRRTLKPLLEKKRRARINESLNQLKALILPLTGKDNCRYSKLEKADILEMTVRFLTDIHSTPSKDSAVSFKEGYTSCLQRISARLPHTGLGTETRHRINEFIQHSMMPKTPSCQNCCAQSSRMMTHIQQKILNLKSRSSRKVTPEISKAAILSRPQPVPLITDAKYWKQSGQSIYPPKPAAPPDTVHFITTHGFGVKDEPRSKLTMSISNAQATPSIQICRIMRPDDANIVGNVHGGTILKMIEEAGCIIGTRHCNTQTGDRCVAALARVERTDFLHPMFIGEVAHVSAEITYTSKHSVEVQVNVLSENIVT</sequence>
<evidence type="ECO:0000256" key="2">
    <source>
        <dbReference type="ARBA" id="ARBA00022801"/>
    </source>
</evidence>
<accession>A0ABR3MX73</accession>
<dbReference type="Gene3D" id="3.10.129.10">
    <property type="entry name" value="Hotdog Thioesterase"/>
    <property type="match status" value="1"/>
</dbReference>
<dbReference type="PANTHER" id="PTHR11049:SF24">
    <property type="entry name" value="CYTOSOLIC ACYL COENZYME A THIOESTER HYDROLASE"/>
    <property type="match status" value="1"/>
</dbReference>
<organism evidence="5 6">
    <name type="scientific">Cirrhinus molitorella</name>
    <name type="common">mud carp</name>
    <dbReference type="NCBI Taxonomy" id="172907"/>
    <lineage>
        <taxon>Eukaryota</taxon>
        <taxon>Metazoa</taxon>
        <taxon>Chordata</taxon>
        <taxon>Craniata</taxon>
        <taxon>Vertebrata</taxon>
        <taxon>Euteleostomi</taxon>
        <taxon>Actinopterygii</taxon>
        <taxon>Neopterygii</taxon>
        <taxon>Teleostei</taxon>
        <taxon>Ostariophysi</taxon>
        <taxon>Cypriniformes</taxon>
        <taxon>Cyprinidae</taxon>
        <taxon>Labeoninae</taxon>
        <taxon>Labeonini</taxon>
        <taxon>Cirrhinus</taxon>
    </lineage>
</organism>
<dbReference type="InterPro" id="IPR033120">
    <property type="entry name" value="HOTDOG_ACOT"/>
</dbReference>
<evidence type="ECO:0000259" key="4">
    <source>
        <dbReference type="PROSITE" id="PS51770"/>
    </source>
</evidence>
<dbReference type="CDD" id="cd11463">
    <property type="entry name" value="bHLH-O_HES2"/>
    <property type="match status" value="1"/>
</dbReference>
<evidence type="ECO:0000259" key="3">
    <source>
        <dbReference type="PROSITE" id="PS50888"/>
    </source>
</evidence>
<dbReference type="PROSITE" id="PS51770">
    <property type="entry name" value="HOTDOG_ACOT"/>
    <property type="match status" value="1"/>
</dbReference>
<dbReference type="SMART" id="SM00353">
    <property type="entry name" value="HLH"/>
    <property type="match status" value="1"/>
</dbReference>
<evidence type="ECO:0008006" key="7">
    <source>
        <dbReference type="Google" id="ProtNLM"/>
    </source>
</evidence>
<dbReference type="Proteomes" id="UP001558613">
    <property type="component" value="Unassembled WGS sequence"/>
</dbReference>
<keyword evidence="1" id="KW-0719">Serine esterase</keyword>
<evidence type="ECO:0000313" key="6">
    <source>
        <dbReference type="Proteomes" id="UP001558613"/>
    </source>
</evidence>
<name>A0ABR3MX73_9TELE</name>
<dbReference type="Pfam" id="PF00010">
    <property type="entry name" value="HLH"/>
    <property type="match status" value="1"/>
</dbReference>
<feature type="domain" description="BHLH" evidence="3">
    <location>
        <begin position="27"/>
        <end position="84"/>
    </location>
</feature>
<dbReference type="PROSITE" id="PS50888">
    <property type="entry name" value="BHLH"/>
    <property type="match status" value="1"/>
</dbReference>
<dbReference type="EMBL" id="JAYMGO010000008">
    <property type="protein sequence ID" value="KAL1269237.1"/>
    <property type="molecule type" value="Genomic_DNA"/>
</dbReference>
<comment type="caution">
    <text evidence="5">The sequence shown here is derived from an EMBL/GenBank/DDBJ whole genome shotgun (WGS) entry which is preliminary data.</text>
</comment>
<dbReference type="CDD" id="cd03442">
    <property type="entry name" value="BFIT_BACH"/>
    <property type="match status" value="1"/>
</dbReference>
<dbReference type="InterPro" id="IPR011598">
    <property type="entry name" value="bHLH_dom"/>
</dbReference>
<reference evidence="5 6" key="1">
    <citation type="submission" date="2023-09" db="EMBL/GenBank/DDBJ databases">
        <authorList>
            <person name="Wang M."/>
        </authorList>
    </citation>
    <scope>NUCLEOTIDE SEQUENCE [LARGE SCALE GENOMIC DNA]</scope>
    <source>
        <strain evidence="5">GT-2023</strain>
        <tissue evidence="5">Liver</tissue>
    </source>
</reference>
<keyword evidence="2" id="KW-0378">Hydrolase</keyword>
<protein>
    <recommendedName>
        <fullName evidence="7">BHLH domain-containing protein</fullName>
    </recommendedName>
</protein>
<dbReference type="InterPro" id="IPR036638">
    <property type="entry name" value="HLH_DNA-bd_sf"/>
</dbReference>
<proteinExistence type="predicted"/>